<keyword evidence="3" id="KW-1185">Reference proteome</keyword>
<sequence>MLKNIFAATLTFSLLATAPAVANPLNLFIQQCLRYQPSLSELDLTRSVSQQAVQFEQLTLGLNNINDRLNYYRDLAINSQRESILMCQLHLADELQTLLLEPKLDQLIMNLSQSQPPYSSLAETLTKVKQRQLDINTKSQLHNAQATIRRNLTNQHIAMVFNDKTCQLPTQTSHNSDTPTANSMLKTTKPNLDVSLAKYLMSQPNEQCRKNAWLAYQSRAKDKNAASLDIIKQLLQATAFESLNTQILNAASLNEYLQQQTSNINLAPWNIGQHLASLPHQPYSGPQSANEIFTRVFTQLENLGIRIEALNLSDITDTKTVETSDTNRTNTRDGVKNTIYRVWHQQRLLGELFVSPTGQTNAHVIRYPVIGHQFAQASISYSETISNKRQANKLINAIAEAVTGLARGNKFYLINKQGKSADNHLLGQYWLSAYLRQQNDSVLSQREQVVQDYRRQLRVIRSKVIIDFYLNEPSKQQQLSMAFKDSFNQEWQYATDLAFSFNGIANEGVNYYLPLWHQSLVSMIFESSKSSVTERQVFDILVVNEDNLTLMEQMFIILTPPNDPSSLIRRAFNAGHLQK</sequence>
<organism evidence="2 3">
    <name type="scientific">Shewanella electrodiphila</name>
    <dbReference type="NCBI Taxonomy" id="934143"/>
    <lineage>
        <taxon>Bacteria</taxon>
        <taxon>Pseudomonadati</taxon>
        <taxon>Pseudomonadota</taxon>
        <taxon>Gammaproteobacteria</taxon>
        <taxon>Alteromonadales</taxon>
        <taxon>Shewanellaceae</taxon>
        <taxon>Shewanella</taxon>
    </lineage>
</organism>
<evidence type="ECO:0000313" key="2">
    <source>
        <dbReference type="EMBL" id="MCL1045125.1"/>
    </source>
</evidence>
<feature type="chain" id="PRO_5045287083" evidence="1">
    <location>
        <begin position="23"/>
        <end position="579"/>
    </location>
</feature>
<dbReference type="RefSeq" id="WP_248955290.1">
    <property type="nucleotide sequence ID" value="NZ_JAKIKU010000003.1"/>
</dbReference>
<reference evidence="2 3" key="1">
    <citation type="submission" date="2022-01" db="EMBL/GenBank/DDBJ databases">
        <title>Whole genome-based taxonomy of the Shewanellaceae.</title>
        <authorList>
            <person name="Martin-Rodriguez A.J."/>
        </authorList>
    </citation>
    <scope>NUCLEOTIDE SEQUENCE [LARGE SCALE GENOMIC DNA]</scope>
    <source>
        <strain evidence="2 3">DSM 24955</strain>
    </source>
</reference>
<comment type="caution">
    <text evidence="2">The sequence shown here is derived from an EMBL/GenBank/DDBJ whole genome shotgun (WGS) entry which is preliminary data.</text>
</comment>
<dbReference type="SUPFAM" id="SSF55486">
    <property type="entry name" value="Metalloproteases ('zincins'), catalytic domain"/>
    <property type="match status" value="1"/>
</dbReference>
<evidence type="ECO:0000313" key="3">
    <source>
        <dbReference type="Proteomes" id="UP001202134"/>
    </source>
</evidence>
<accession>A0ABT0KP40</accession>
<feature type="signal peptide" evidence="1">
    <location>
        <begin position="1"/>
        <end position="22"/>
    </location>
</feature>
<gene>
    <name evidence="2" type="ORF">L2737_07265</name>
</gene>
<name>A0ABT0KP40_9GAMM</name>
<protein>
    <submittedName>
        <fullName evidence="2">Uncharacterized protein</fullName>
    </submittedName>
</protein>
<dbReference type="Proteomes" id="UP001202134">
    <property type="component" value="Unassembled WGS sequence"/>
</dbReference>
<dbReference type="EMBL" id="JAKIKU010000003">
    <property type="protein sequence ID" value="MCL1045125.1"/>
    <property type="molecule type" value="Genomic_DNA"/>
</dbReference>
<evidence type="ECO:0000256" key="1">
    <source>
        <dbReference type="SAM" id="SignalP"/>
    </source>
</evidence>
<keyword evidence="1" id="KW-0732">Signal</keyword>
<proteinExistence type="predicted"/>